<dbReference type="eggNOG" id="COG0699">
    <property type="taxonomic scope" value="Bacteria"/>
</dbReference>
<dbReference type="Proteomes" id="UP000006034">
    <property type="component" value="Unassembled WGS sequence"/>
</dbReference>
<sequence>MSSRPTSASMLSMLPQPIQPIPGDSFNDRILLLLAAVATTDDMLTYREYQLVQEAAQAIFGERALHAELQAKLHYALLNPPSDPADIARDMANQADAQKVSSTFVDTMLKALSRIGGQEERIDEKARSLVNDIEWAFRKSRLERSAGRGIGLGLNVGESLGELYRKATNVLPSRKEIAGWFAPETSQFNADMERFANSLDRIAWTLDDMDLREELYIFRKMLRRQPFKIVIVGERKRGKSSLINAIIGQELSPVRESTPETATVVEFKYAHAPDYSVRFLDSSQFARLEDYLENEQDNLLLTRKIEHIRKGVSDGTFIPGKLLSGITCWDDLSDYISLEGRFSGFVARVSVGLPLDTLRAGVVLVDTPGLNDTDQFHDYLSYEESLEADCVIFVMDARDPGSNSELSLLRKLARSGRTVSIIGVLTNIDRLNSAASLEVAREQARTVLREACRSSGHVELAGVVALNTRQAVEERCRGGSAFSETLSKVSRSVSGCGELEQLLALLREIMDRDAGKEAYRHKIAEAYSRIADSARERLRQHVQEYRESLPNPELLGMLDAHAKQLSASALSSLEQARQVVNAAAKDLDAWDESTEKALKKFHETLVLRLMDAVNRKVADLGHQFAKDSVWKEFDATEARAIARRAVDEFLDEQRGILHTWEDKLRLFSARMDEFSQECLARLSSNIDGLQDDPGEVNGGSSTATHFLVQTHRHMKNLAVFTTGLTVGRLTALGPISILVTAGNIIALAAASPLAAAVFAAVAGTAGLLYHLGREDKRKAAFLDKRRREAEEYAERVCGALRQELAVVREDLGKAYEFEVKRGFAPALESLFHQSVHLRLFLDVMQKIRSDVSRYDTHVQKQLEQLGGVLER</sequence>
<dbReference type="InterPro" id="IPR045063">
    <property type="entry name" value="Dynamin_N"/>
</dbReference>
<keyword evidence="1" id="KW-0812">Transmembrane</keyword>
<dbReference type="Gene3D" id="3.40.50.300">
    <property type="entry name" value="P-loop containing nucleotide triphosphate hydrolases"/>
    <property type="match status" value="2"/>
</dbReference>
<dbReference type="AlphaFoldDB" id="E5Y3Q4"/>
<dbReference type="RefSeq" id="WP_016360730.1">
    <property type="nucleotide sequence ID" value="NZ_KE150238.1"/>
</dbReference>
<dbReference type="InterPro" id="IPR027417">
    <property type="entry name" value="P-loop_NTPase"/>
</dbReference>
<keyword evidence="1" id="KW-1133">Transmembrane helix</keyword>
<keyword evidence="1" id="KW-0472">Membrane</keyword>
<dbReference type="GO" id="GO:0002098">
    <property type="term" value="P:tRNA wobble uridine modification"/>
    <property type="evidence" value="ECO:0007669"/>
    <property type="project" value="TreeGrafter"/>
</dbReference>
<comment type="caution">
    <text evidence="3">The sequence shown here is derived from an EMBL/GenBank/DDBJ whole genome shotgun (WGS) entry which is preliminary data.</text>
</comment>
<dbReference type="GeneID" id="78085950"/>
<dbReference type="PANTHER" id="PTHR42714:SF3">
    <property type="entry name" value="HFLX-TYPE G DOMAIN-CONTAINING PROTEIN"/>
    <property type="match status" value="1"/>
</dbReference>
<evidence type="ECO:0000259" key="2">
    <source>
        <dbReference type="Pfam" id="PF00350"/>
    </source>
</evidence>
<name>E5Y3Q4_BILW3</name>
<accession>E5Y3Q4</accession>
<evidence type="ECO:0000313" key="3">
    <source>
        <dbReference type="EMBL" id="EFV45362.2"/>
    </source>
</evidence>
<dbReference type="STRING" id="563192.HMPREF0179_00815"/>
<keyword evidence="4" id="KW-1185">Reference proteome</keyword>
<evidence type="ECO:0000256" key="1">
    <source>
        <dbReference type="SAM" id="Phobius"/>
    </source>
</evidence>
<dbReference type="OrthoDB" id="9802035at2"/>
<reference evidence="3 4" key="2">
    <citation type="submission" date="2013-04" db="EMBL/GenBank/DDBJ databases">
        <title>The Genome Sequence of Bilophila wadsworthia 3_1_6.</title>
        <authorList>
            <consortium name="The Broad Institute Genomics Platform"/>
            <person name="Earl A."/>
            <person name="Ward D."/>
            <person name="Feldgarden M."/>
            <person name="Gevers D."/>
            <person name="Sibley C."/>
            <person name="Strauss J."/>
            <person name="Allen-Vercoe E."/>
            <person name="Walker B."/>
            <person name="Young S."/>
            <person name="Zeng Q."/>
            <person name="Gargeya S."/>
            <person name="Fitzgerald M."/>
            <person name="Haas B."/>
            <person name="Abouelleil A."/>
            <person name="Allen A.W."/>
            <person name="Alvarado L."/>
            <person name="Arachchi H.M."/>
            <person name="Berlin A.M."/>
            <person name="Chapman S.B."/>
            <person name="Gainer-Dewar J."/>
            <person name="Goldberg J."/>
            <person name="Griggs A."/>
            <person name="Gujja S."/>
            <person name="Hansen M."/>
            <person name="Howarth C."/>
            <person name="Imamovic A."/>
            <person name="Ireland A."/>
            <person name="Larimer J."/>
            <person name="McCowan C."/>
            <person name="Murphy C."/>
            <person name="Pearson M."/>
            <person name="Poon T.W."/>
            <person name="Priest M."/>
            <person name="Roberts A."/>
            <person name="Saif S."/>
            <person name="Shea T."/>
            <person name="Sisk P."/>
            <person name="Sykes S."/>
            <person name="Wortman J."/>
            <person name="Nusbaum C."/>
            <person name="Birren B."/>
        </authorList>
    </citation>
    <scope>NUCLEOTIDE SEQUENCE [LARGE SCALE GENOMIC DNA]</scope>
    <source>
        <strain evidence="3 4">3_1_6</strain>
    </source>
</reference>
<reference evidence="3 4" key="1">
    <citation type="submission" date="2010-10" db="EMBL/GenBank/DDBJ databases">
        <authorList>
            <consortium name="The Broad Institute Genome Sequencing Platform"/>
            <person name="Ward D."/>
            <person name="Earl A."/>
            <person name="Feldgarden M."/>
            <person name="Young S.K."/>
            <person name="Gargeya S."/>
            <person name="Zeng Q."/>
            <person name="Alvarado L."/>
            <person name="Berlin A."/>
            <person name="Bochicchio J."/>
            <person name="Chapman S.B."/>
            <person name="Chen Z."/>
            <person name="Freedman E."/>
            <person name="Gellesch M."/>
            <person name="Goldberg J."/>
            <person name="Griggs A."/>
            <person name="Gujja S."/>
            <person name="Heilman E."/>
            <person name="Heiman D."/>
            <person name="Howarth C."/>
            <person name="Mehta T."/>
            <person name="Neiman D."/>
            <person name="Pearson M."/>
            <person name="Roberts A."/>
            <person name="Saif S."/>
            <person name="Shea T."/>
            <person name="Shenoy N."/>
            <person name="Sisk P."/>
            <person name="Stolte C."/>
            <person name="Sykes S."/>
            <person name="White J."/>
            <person name="Yandava C."/>
            <person name="Allen-Vercoe E."/>
            <person name="Sibley C."/>
            <person name="Ambrose C.E."/>
            <person name="Strauss J."/>
            <person name="Daigneault M."/>
            <person name="Haas B."/>
            <person name="Nusbaum C."/>
            <person name="Birren B."/>
        </authorList>
    </citation>
    <scope>NUCLEOTIDE SEQUENCE [LARGE SCALE GENOMIC DNA]</scope>
    <source>
        <strain evidence="3 4">3_1_6</strain>
    </source>
</reference>
<evidence type="ECO:0000313" key="4">
    <source>
        <dbReference type="Proteomes" id="UP000006034"/>
    </source>
</evidence>
<organism evidence="3 4">
    <name type="scientific">Bilophila wadsworthia (strain 3_1_6)</name>
    <dbReference type="NCBI Taxonomy" id="563192"/>
    <lineage>
        <taxon>Bacteria</taxon>
        <taxon>Pseudomonadati</taxon>
        <taxon>Thermodesulfobacteriota</taxon>
        <taxon>Desulfovibrionia</taxon>
        <taxon>Desulfovibrionales</taxon>
        <taxon>Desulfovibrionaceae</taxon>
        <taxon>Bilophila</taxon>
    </lineage>
</organism>
<dbReference type="EMBL" id="ADCP02000001">
    <property type="protein sequence ID" value="EFV45362.2"/>
    <property type="molecule type" value="Genomic_DNA"/>
</dbReference>
<feature type="domain" description="Dynamin N-terminal" evidence="2">
    <location>
        <begin position="229"/>
        <end position="427"/>
    </location>
</feature>
<dbReference type="GO" id="GO:0030488">
    <property type="term" value="P:tRNA methylation"/>
    <property type="evidence" value="ECO:0007669"/>
    <property type="project" value="TreeGrafter"/>
</dbReference>
<proteinExistence type="predicted"/>
<dbReference type="GO" id="GO:0005737">
    <property type="term" value="C:cytoplasm"/>
    <property type="evidence" value="ECO:0007669"/>
    <property type="project" value="TreeGrafter"/>
</dbReference>
<dbReference type="HOGENOM" id="CLU_329483_0_0_7"/>
<dbReference type="SUPFAM" id="SSF52540">
    <property type="entry name" value="P-loop containing nucleoside triphosphate hydrolases"/>
    <property type="match status" value="1"/>
</dbReference>
<feature type="transmembrane region" description="Helical" evidence="1">
    <location>
        <begin position="744"/>
        <end position="769"/>
    </location>
</feature>
<protein>
    <recommendedName>
        <fullName evidence="2">Dynamin N-terminal domain-containing protein</fullName>
    </recommendedName>
</protein>
<dbReference type="Pfam" id="PF00350">
    <property type="entry name" value="Dynamin_N"/>
    <property type="match status" value="1"/>
</dbReference>
<gene>
    <name evidence="3" type="ORF">HMPREF0179_00815</name>
</gene>
<dbReference type="PANTHER" id="PTHR42714">
    <property type="entry name" value="TRNA MODIFICATION GTPASE GTPBP3"/>
    <property type="match status" value="1"/>
</dbReference>